<evidence type="ECO:0000256" key="12">
    <source>
        <dbReference type="SAM" id="Phobius"/>
    </source>
</evidence>
<dbReference type="Proteomes" id="UP000262583">
    <property type="component" value="Chromosome"/>
</dbReference>
<protein>
    <submittedName>
        <fullName evidence="13">Heme A synthase, cytochrome oxidase biogenesis protein Cox15-CtaA</fullName>
    </submittedName>
</protein>
<keyword evidence="8" id="KW-0350">Heme biosynthesis</keyword>
<dbReference type="AlphaFoldDB" id="A0A2Z4Y8W7"/>
<dbReference type="EMBL" id="CP030759">
    <property type="protein sequence ID" value="AXA37299.1"/>
    <property type="molecule type" value="Genomic_DNA"/>
</dbReference>
<evidence type="ECO:0000256" key="5">
    <source>
        <dbReference type="ARBA" id="ARBA00022989"/>
    </source>
</evidence>
<evidence type="ECO:0000313" key="14">
    <source>
        <dbReference type="Proteomes" id="UP000262583"/>
    </source>
</evidence>
<dbReference type="KEGG" id="schv:BRCON_2557"/>
<feature type="transmembrane region" description="Helical" evidence="12">
    <location>
        <begin position="100"/>
        <end position="120"/>
    </location>
</feature>
<evidence type="ECO:0000313" key="13">
    <source>
        <dbReference type="EMBL" id="AXA37299.1"/>
    </source>
</evidence>
<keyword evidence="4" id="KW-0479">Metal-binding</keyword>
<evidence type="ECO:0000256" key="7">
    <source>
        <dbReference type="ARBA" id="ARBA00023004"/>
    </source>
</evidence>
<evidence type="ECO:0000256" key="10">
    <source>
        <dbReference type="ARBA" id="ARBA00023157"/>
    </source>
</evidence>
<dbReference type="InterPro" id="IPR003780">
    <property type="entry name" value="COX15/CtaA_fam"/>
</dbReference>
<evidence type="ECO:0000256" key="6">
    <source>
        <dbReference type="ARBA" id="ARBA00023002"/>
    </source>
</evidence>
<dbReference type="GO" id="GO:0016491">
    <property type="term" value="F:oxidoreductase activity"/>
    <property type="evidence" value="ECO:0007669"/>
    <property type="project" value="UniProtKB-KW"/>
</dbReference>
<sequence length="311" mass="33097">MTELAEPAYRPWLARFTKTTAGMTFLLIVVGALVTGNKAALSDPTWPAFVGQPLPTARTFVGGLIYEDSHRVLAGLTGLLTLIQAIILQRVEPRRRVRTLGWAAFGTVVAQALLGGLIIHSMRNPWVSVVHGILAQSFLVLMTAIAFMESRAWLAGHAPTFAAGASGLAKQLRAATIIAFLQLILGAGVRHSQTGFVSHLTFHIAGGVILAGLILFLTIRAFGQFAEHRFLTRALGSLSAAVVIQMLLGAAAVFANRARPEPEVAQLHHVVVSTGHVALGAAILVGLLLTAMAVRRRLHEGNQGREGDKPS</sequence>
<organism evidence="13 14">
    <name type="scientific">Sumerlaea chitinivorans</name>
    <dbReference type="NCBI Taxonomy" id="2250252"/>
    <lineage>
        <taxon>Bacteria</taxon>
        <taxon>Candidatus Sumerlaeota</taxon>
        <taxon>Candidatus Sumerlaeia</taxon>
        <taxon>Candidatus Sumerlaeales</taxon>
        <taxon>Candidatus Sumerlaeaceae</taxon>
        <taxon>Candidatus Sumerlaea</taxon>
    </lineage>
</organism>
<dbReference type="GO" id="GO:0006784">
    <property type="term" value="P:heme A biosynthetic process"/>
    <property type="evidence" value="ECO:0007669"/>
    <property type="project" value="InterPro"/>
</dbReference>
<feature type="transmembrane region" description="Helical" evidence="12">
    <location>
        <begin position="201"/>
        <end position="222"/>
    </location>
</feature>
<dbReference type="GO" id="GO:0016020">
    <property type="term" value="C:membrane"/>
    <property type="evidence" value="ECO:0007669"/>
    <property type="project" value="UniProtKB-SubCell"/>
</dbReference>
<feature type="transmembrane region" description="Helical" evidence="12">
    <location>
        <begin position="126"/>
        <end position="147"/>
    </location>
</feature>
<dbReference type="GO" id="GO:0046872">
    <property type="term" value="F:metal ion binding"/>
    <property type="evidence" value="ECO:0007669"/>
    <property type="project" value="UniProtKB-KW"/>
</dbReference>
<feature type="transmembrane region" description="Helical" evidence="12">
    <location>
        <begin position="275"/>
        <end position="294"/>
    </location>
</feature>
<keyword evidence="9 12" id="KW-0472">Membrane</keyword>
<dbReference type="PANTHER" id="PTHR35457:SF1">
    <property type="entry name" value="HEME A SYNTHASE"/>
    <property type="match status" value="1"/>
</dbReference>
<evidence type="ECO:0000256" key="8">
    <source>
        <dbReference type="ARBA" id="ARBA00023133"/>
    </source>
</evidence>
<feature type="transmembrane region" description="Helical" evidence="12">
    <location>
        <begin position="72"/>
        <end position="88"/>
    </location>
</feature>
<feature type="transmembrane region" description="Helical" evidence="12">
    <location>
        <begin position="12"/>
        <end position="34"/>
    </location>
</feature>
<proteinExistence type="predicted"/>
<dbReference type="Pfam" id="PF02628">
    <property type="entry name" value="COX15-CtaA"/>
    <property type="match status" value="1"/>
</dbReference>
<keyword evidence="7" id="KW-0408">Iron</keyword>
<keyword evidence="6" id="KW-0560">Oxidoreductase</keyword>
<evidence type="ECO:0000256" key="4">
    <source>
        <dbReference type="ARBA" id="ARBA00022723"/>
    </source>
</evidence>
<keyword evidence="3 12" id="KW-0812">Transmembrane</keyword>
<dbReference type="InterPro" id="IPR050450">
    <property type="entry name" value="COX15/CtaA_HemeA_synthase"/>
</dbReference>
<gene>
    <name evidence="13" type="ORF">BRCON_2557</name>
</gene>
<feature type="transmembrane region" description="Helical" evidence="12">
    <location>
        <begin position="172"/>
        <end position="189"/>
    </location>
</feature>
<reference evidence="13 14" key="1">
    <citation type="submission" date="2018-05" db="EMBL/GenBank/DDBJ databases">
        <title>A metagenomic window into the 2 km-deep terrestrial subsurface aquifer revealed taxonomically and functionally diverse microbial community comprising novel uncultured bacterial lineages.</title>
        <authorList>
            <person name="Kadnikov V.V."/>
            <person name="Mardanov A.V."/>
            <person name="Beletsky A.V."/>
            <person name="Banks D."/>
            <person name="Pimenov N.V."/>
            <person name="Frank Y.A."/>
            <person name="Karnachuk O.V."/>
            <person name="Ravin N.V."/>
        </authorList>
    </citation>
    <scope>NUCLEOTIDE SEQUENCE [LARGE SCALE GENOMIC DNA]</scope>
    <source>
        <strain evidence="13">BY</strain>
    </source>
</reference>
<evidence type="ECO:0000256" key="9">
    <source>
        <dbReference type="ARBA" id="ARBA00023136"/>
    </source>
</evidence>
<evidence type="ECO:0000256" key="3">
    <source>
        <dbReference type="ARBA" id="ARBA00022692"/>
    </source>
</evidence>
<comment type="pathway">
    <text evidence="11">Porphyrin-containing compound metabolism.</text>
</comment>
<evidence type="ECO:0000256" key="2">
    <source>
        <dbReference type="ARBA" id="ARBA00022475"/>
    </source>
</evidence>
<dbReference type="PANTHER" id="PTHR35457">
    <property type="entry name" value="HEME A SYNTHASE"/>
    <property type="match status" value="1"/>
</dbReference>
<keyword evidence="10" id="KW-1015">Disulfide bond</keyword>
<evidence type="ECO:0000256" key="11">
    <source>
        <dbReference type="ARBA" id="ARBA00023444"/>
    </source>
</evidence>
<comment type="subcellular location">
    <subcellularLocation>
        <location evidence="1">Membrane</location>
        <topology evidence="1">Multi-pass membrane protein</topology>
    </subcellularLocation>
</comment>
<name>A0A2Z4Y8W7_SUMC1</name>
<feature type="transmembrane region" description="Helical" evidence="12">
    <location>
        <begin position="234"/>
        <end position="255"/>
    </location>
</feature>
<evidence type="ECO:0000256" key="1">
    <source>
        <dbReference type="ARBA" id="ARBA00004141"/>
    </source>
</evidence>
<keyword evidence="5 12" id="KW-1133">Transmembrane helix</keyword>
<keyword evidence="2" id="KW-1003">Cell membrane</keyword>
<accession>A0A2Z4Y8W7</accession>